<protein>
    <submittedName>
        <fullName evidence="4">Oxidoreductase</fullName>
    </submittedName>
</protein>
<gene>
    <name evidence="4" type="ORF">BleG1_3629</name>
</gene>
<dbReference type="InterPro" id="IPR036291">
    <property type="entry name" value="NAD(P)-bd_dom_sf"/>
</dbReference>
<comment type="similarity">
    <text evidence="1">Belongs to the Gfo/Idh/MocA family.</text>
</comment>
<proteinExistence type="inferred from homology"/>
<evidence type="ECO:0000313" key="5">
    <source>
        <dbReference type="Proteomes" id="UP000027142"/>
    </source>
</evidence>
<dbReference type="KEGG" id="ble:BleG1_3629"/>
<dbReference type="Pfam" id="PF02894">
    <property type="entry name" value="GFO_IDH_MocA_C"/>
    <property type="match status" value="1"/>
</dbReference>
<dbReference type="AlphaFoldDB" id="A0A060LY51"/>
<evidence type="ECO:0000259" key="2">
    <source>
        <dbReference type="Pfam" id="PF01408"/>
    </source>
</evidence>
<sequence length="338" mass="37075">MVRVMVVGLGTMGAVHASSFVEMDETELTAVVDVKEERANEWGEKSGAKSFYSFDEAIKEVGEDIDVISICVPTDLHPAFVKKAADVKAAIICEKPLARSLEAAEEMITYCRKQGVALYVGHVVRFFPEYQKAKQALDEGVVGKVGVVRTTRGGSYPVATEDWYANTDRSGGLVLDLLVHDFDFLRWCFGEVERVYARNLAGVAGINEERKDYALVTLRFVNGVIAHLEGTWAHEGFRTSFELAGKEGILHYDSQKNQALVAEKASPDGKPGVAVPESPLKNSPYYTELSHFIQCIQSGKEPIVTAEDALKAVEIGMAALQSIKKKKPVTIHSQKVAH</sequence>
<dbReference type="Pfam" id="PF01408">
    <property type="entry name" value="GFO_IDH_MocA"/>
    <property type="match status" value="1"/>
</dbReference>
<dbReference type="SUPFAM" id="SSF51735">
    <property type="entry name" value="NAD(P)-binding Rossmann-fold domains"/>
    <property type="match status" value="1"/>
</dbReference>
<organism evidence="4 5">
    <name type="scientific">Shouchella lehensis G1</name>
    <dbReference type="NCBI Taxonomy" id="1246626"/>
    <lineage>
        <taxon>Bacteria</taxon>
        <taxon>Bacillati</taxon>
        <taxon>Bacillota</taxon>
        <taxon>Bacilli</taxon>
        <taxon>Bacillales</taxon>
        <taxon>Bacillaceae</taxon>
        <taxon>Shouchella</taxon>
    </lineage>
</organism>
<feature type="domain" description="Gfo/Idh/MocA-like oxidoreductase C-terminal" evidence="3">
    <location>
        <begin position="134"/>
        <end position="331"/>
    </location>
</feature>
<evidence type="ECO:0000313" key="4">
    <source>
        <dbReference type="EMBL" id="AIC96176.1"/>
    </source>
</evidence>
<dbReference type="STRING" id="1246626.BleG1_3629"/>
<dbReference type="PANTHER" id="PTHR43377">
    <property type="entry name" value="BILIVERDIN REDUCTASE A"/>
    <property type="match status" value="1"/>
</dbReference>
<dbReference type="GO" id="GO:0000166">
    <property type="term" value="F:nucleotide binding"/>
    <property type="evidence" value="ECO:0007669"/>
    <property type="project" value="InterPro"/>
</dbReference>
<dbReference type="EMBL" id="CP003923">
    <property type="protein sequence ID" value="AIC96176.1"/>
    <property type="molecule type" value="Genomic_DNA"/>
</dbReference>
<dbReference type="eggNOG" id="COG0673">
    <property type="taxonomic scope" value="Bacteria"/>
</dbReference>
<dbReference type="InterPro" id="IPR051450">
    <property type="entry name" value="Gfo/Idh/MocA_Oxidoreductases"/>
</dbReference>
<dbReference type="Proteomes" id="UP000027142">
    <property type="component" value="Chromosome"/>
</dbReference>
<dbReference type="Gene3D" id="3.40.50.720">
    <property type="entry name" value="NAD(P)-binding Rossmann-like Domain"/>
    <property type="match status" value="1"/>
</dbReference>
<dbReference type="HOGENOM" id="CLU_023194_1_2_9"/>
<evidence type="ECO:0000259" key="3">
    <source>
        <dbReference type="Pfam" id="PF02894"/>
    </source>
</evidence>
<dbReference type="PATRIC" id="fig|1246626.3.peg.3619"/>
<dbReference type="Gene3D" id="3.30.360.10">
    <property type="entry name" value="Dihydrodipicolinate Reductase, domain 2"/>
    <property type="match status" value="1"/>
</dbReference>
<dbReference type="SUPFAM" id="SSF55347">
    <property type="entry name" value="Glyceraldehyde-3-phosphate dehydrogenase-like, C-terminal domain"/>
    <property type="match status" value="1"/>
</dbReference>
<reference evidence="4 5" key="1">
    <citation type="journal article" date="2014" name="Gene">
        <title>A comparative genomic analysis of the alkalitolerant soil bacterium Bacillus lehensis G1.</title>
        <authorList>
            <person name="Noor Y.M."/>
            <person name="Samsulrizal N.H."/>
            <person name="Jema'on N.A."/>
            <person name="Low K.O."/>
            <person name="Ramli A.N."/>
            <person name="Alias N.I."/>
            <person name="Damis S.I."/>
            <person name="Fuzi S.F."/>
            <person name="Isa M.N."/>
            <person name="Murad A.M."/>
            <person name="Raih M.F."/>
            <person name="Bakar F.D."/>
            <person name="Najimudin N."/>
            <person name="Mahadi N.M."/>
            <person name="Illias R.M."/>
        </authorList>
    </citation>
    <scope>NUCLEOTIDE SEQUENCE [LARGE SCALE GENOMIC DNA]</scope>
    <source>
        <strain evidence="4 5">G1</strain>
    </source>
</reference>
<dbReference type="OrthoDB" id="9815825at2"/>
<keyword evidence="5" id="KW-1185">Reference proteome</keyword>
<dbReference type="InterPro" id="IPR000683">
    <property type="entry name" value="Gfo/Idh/MocA-like_OxRdtase_N"/>
</dbReference>
<feature type="domain" description="Gfo/Idh/MocA-like oxidoreductase N-terminal" evidence="2">
    <location>
        <begin position="2"/>
        <end position="122"/>
    </location>
</feature>
<name>A0A060LY51_9BACI</name>
<dbReference type="PANTHER" id="PTHR43377:SF1">
    <property type="entry name" value="BILIVERDIN REDUCTASE A"/>
    <property type="match status" value="1"/>
</dbReference>
<dbReference type="InterPro" id="IPR004104">
    <property type="entry name" value="Gfo/Idh/MocA-like_OxRdtase_C"/>
</dbReference>
<dbReference type="RefSeq" id="WP_038483866.1">
    <property type="nucleotide sequence ID" value="NZ_CP003923.1"/>
</dbReference>
<accession>A0A060LY51</accession>
<evidence type="ECO:0000256" key="1">
    <source>
        <dbReference type="ARBA" id="ARBA00010928"/>
    </source>
</evidence>